<feature type="compositionally biased region" description="Low complexity" evidence="1">
    <location>
        <begin position="299"/>
        <end position="316"/>
    </location>
</feature>
<proteinExistence type="predicted"/>
<comment type="caution">
    <text evidence="3">The sequence shown here is derived from an EMBL/GenBank/DDBJ whole genome shotgun (WGS) entry which is preliminary data.</text>
</comment>
<dbReference type="AlphaFoldDB" id="A0A5C5FSE4"/>
<feature type="domain" description="BTB" evidence="2">
    <location>
        <begin position="168"/>
        <end position="295"/>
    </location>
</feature>
<dbReference type="OrthoDB" id="2535138at2759"/>
<dbReference type="STRING" id="5288.A0A5C5FSE4"/>
<evidence type="ECO:0000313" key="3">
    <source>
        <dbReference type="EMBL" id="TNY19152.1"/>
    </source>
</evidence>
<accession>A0A5C5FSE4</accession>
<keyword evidence="4" id="KW-1185">Reference proteome</keyword>
<reference evidence="3 4" key="1">
    <citation type="submission" date="2019-03" db="EMBL/GenBank/DDBJ databases">
        <title>Rhodosporidium diobovatum UCD-FST 08-225 genome sequencing, assembly, and annotation.</title>
        <authorList>
            <person name="Fakankun I.U."/>
            <person name="Fristensky B."/>
            <person name="Levin D.B."/>
        </authorList>
    </citation>
    <scope>NUCLEOTIDE SEQUENCE [LARGE SCALE GENOMIC DNA]</scope>
    <source>
        <strain evidence="3 4">UCD-FST 08-225</strain>
    </source>
</reference>
<gene>
    <name evidence="3" type="ORF">DMC30DRAFT_418159</name>
</gene>
<dbReference type="PROSITE" id="PS50097">
    <property type="entry name" value="BTB"/>
    <property type="match status" value="1"/>
</dbReference>
<feature type="region of interest" description="Disordered" evidence="1">
    <location>
        <begin position="217"/>
        <end position="244"/>
    </location>
</feature>
<evidence type="ECO:0000256" key="1">
    <source>
        <dbReference type="SAM" id="MobiDB-lite"/>
    </source>
</evidence>
<dbReference type="InterPro" id="IPR000210">
    <property type="entry name" value="BTB/POZ_dom"/>
</dbReference>
<evidence type="ECO:0000259" key="2">
    <source>
        <dbReference type="PROSITE" id="PS50097"/>
    </source>
</evidence>
<dbReference type="Proteomes" id="UP000311382">
    <property type="component" value="Unassembled WGS sequence"/>
</dbReference>
<name>A0A5C5FSE4_9BASI</name>
<protein>
    <recommendedName>
        <fullName evidence="2">BTB domain-containing protein</fullName>
    </recommendedName>
</protein>
<organism evidence="3 4">
    <name type="scientific">Rhodotorula diobovata</name>
    <dbReference type="NCBI Taxonomy" id="5288"/>
    <lineage>
        <taxon>Eukaryota</taxon>
        <taxon>Fungi</taxon>
        <taxon>Dikarya</taxon>
        <taxon>Basidiomycota</taxon>
        <taxon>Pucciniomycotina</taxon>
        <taxon>Microbotryomycetes</taxon>
        <taxon>Sporidiobolales</taxon>
        <taxon>Sporidiobolaceae</taxon>
        <taxon>Rhodotorula</taxon>
    </lineage>
</organism>
<evidence type="ECO:0000313" key="4">
    <source>
        <dbReference type="Proteomes" id="UP000311382"/>
    </source>
</evidence>
<sequence length="422" mass="45480">MSTAASASNNPSQPAGKLTSLSHKGGFDWDLEIGFGWRLKVVRDELGALKIAVHHGLAVGRLGSHVTVALGLYWCGPSGWEAIADRRWQGLQPGLNEVTGRSCVAWHITLKAADIDGASGAFKAAYERGGVMSLHLHLAISQAKSSSTVFEEATALRLPSTVASPLSNDVRLFFPRAGPGGAEIWTNATLLERSSPYFKDMLKSGFCESVQIGAKRPRVSPPVAEDVTLSEATKDVDDSDDETDDLLFQTNLPTLYDTSELPSFSYRQVVVKETAYSTYLAVLRYLETGFIRFAPLRSGASDDQSGSSSEADQGGSDARDGASSTDSRVGLSSRAQVVTDAIEEHPDLPAPLFDQAAVLYDDWRKVILDYVAARWDVVSASPSWKETMERVKANEVDGAAGIMVELMQAVLQAQRAAEPPQD</sequence>
<dbReference type="EMBL" id="SOZI01000106">
    <property type="protein sequence ID" value="TNY19152.1"/>
    <property type="molecule type" value="Genomic_DNA"/>
</dbReference>
<feature type="region of interest" description="Disordered" evidence="1">
    <location>
        <begin position="299"/>
        <end position="330"/>
    </location>
</feature>